<evidence type="ECO:0000313" key="4">
    <source>
        <dbReference type="Proteomes" id="UP001164803"/>
    </source>
</evidence>
<dbReference type="Proteomes" id="UP001164803">
    <property type="component" value="Plasmid unnamed1"/>
</dbReference>
<sequence length="205" mass="22543">MISEQLWGPQPIDKKSVMNVDKKLQIAETSLSLLRSCSSLFLDAGSTTYEIAKIMCTHVQKELTVCTTDLHIADLLRQEERFHVYFCGGMVDRSTASVGGEFSVHMIRALHADLAFVGCDAVTVKDGAMGTRIANIMVKQAMIEHSLQSALVADSTKFGRVSFATIAPLSAFDFLVSDRDISDDVRQCAVKCGVQTLPPRRPVFR</sequence>
<dbReference type="PANTHER" id="PTHR30363">
    <property type="entry name" value="HTH-TYPE TRANSCRIPTIONAL REGULATOR SRLR-RELATED"/>
    <property type="match status" value="1"/>
</dbReference>
<dbReference type="Pfam" id="PF00455">
    <property type="entry name" value="DeoRC"/>
    <property type="match status" value="1"/>
</dbReference>
<dbReference type="InterPro" id="IPR014036">
    <property type="entry name" value="DeoR-like_C"/>
</dbReference>
<gene>
    <name evidence="2" type="ORF">NZD86_19335</name>
    <name evidence="3" type="ORF">NZD86_23730</name>
</gene>
<dbReference type="EMBL" id="CP104064">
    <property type="protein sequence ID" value="WAH36357.1"/>
    <property type="molecule type" value="Genomic_DNA"/>
</dbReference>
<evidence type="ECO:0000259" key="1">
    <source>
        <dbReference type="Pfam" id="PF00455"/>
    </source>
</evidence>
<keyword evidence="4" id="KW-1185">Reference proteome</keyword>
<organism evidence="3 4">
    <name type="scientific">Alicyclobacillus dauci</name>
    <dbReference type="NCBI Taxonomy" id="1475485"/>
    <lineage>
        <taxon>Bacteria</taxon>
        <taxon>Bacillati</taxon>
        <taxon>Bacillota</taxon>
        <taxon>Bacilli</taxon>
        <taxon>Bacillales</taxon>
        <taxon>Alicyclobacillaceae</taxon>
        <taxon>Alicyclobacillus</taxon>
    </lineage>
</organism>
<feature type="domain" description="DeoR-like transcriptional repressor C-terminal sensor" evidence="1">
    <location>
        <begin position="19"/>
        <end position="179"/>
    </location>
</feature>
<dbReference type="SMART" id="SM01134">
    <property type="entry name" value="DeoRC"/>
    <property type="match status" value="1"/>
</dbReference>
<keyword evidence="3" id="KW-0614">Plasmid</keyword>
<dbReference type="EMBL" id="CP104065">
    <property type="protein sequence ID" value="WAH39377.1"/>
    <property type="molecule type" value="Genomic_DNA"/>
</dbReference>
<dbReference type="InterPro" id="IPR050313">
    <property type="entry name" value="Carb_Metab_HTH_regulators"/>
</dbReference>
<dbReference type="InterPro" id="IPR037171">
    <property type="entry name" value="NagB/RpiA_transferase-like"/>
</dbReference>
<protein>
    <recommendedName>
        <fullName evidence="1">DeoR-like transcriptional repressor C-terminal sensor domain-containing protein</fullName>
    </recommendedName>
</protein>
<evidence type="ECO:0000313" key="2">
    <source>
        <dbReference type="EMBL" id="WAH36357.1"/>
    </source>
</evidence>
<geneLocation type="plasmid" evidence="3 4">
    <name>unnamed1</name>
</geneLocation>
<proteinExistence type="predicted"/>
<name>A0ABY6Z978_9BACL</name>
<dbReference type="Gene3D" id="3.40.50.1360">
    <property type="match status" value="1"/>
</dbReference>
<accession>A0ABY6Z978</accession>
<dbReference type="SUPFAM" id="SSF100950">
    <property type="entry name" value="NagB/RpiA/CoA transferase-like"/>
    <property type="match status" value="1"/>
</dbReference>
<evidence type="ECO:0000313" key="3">
    <source>
        <dbReference type="EMBL" id="WAH39377.1"/>
    </source>
</evidence>
<dbReference type="PANTHER" id="PTHR30363:SF44">
    <property type="entry name" value="AGA OPERON TRANSCRIPTIONAL REPRESSOR-RELATED"/>
    <property type="match status" value="1"/>
</dbReference>
<reference evidence="3" key="1">
    <citation type="submission" date="2022-08" db="EMBL/GenBank/DDBJ databases">
        <title>Alicyclobacillus dauci DSM2870, complete genome.</title>
        <authorList>
            <person name="Wang Q."/>
            <person name="Cai R."/>
            <person name="Wang Z."/>
        </authorList>
    </citation>
    <scope>NUCLEOTIDE SEQUENCE</scope>
    <source>
        <strain evidence="3">DSM 28700</strain>
        <plasmid evidence="3">unnamed1</plasmid>
    </source>
</reference>
<dbReference type="Proteomes" id="UP001164803">
    <property type="component" value="Chromosome"/>
</dbReference>
<dbReference type="RefSeq" id="WP_268043688.1">
    <property type="nucleotide sequence ID" value="NZ_CP104064.1"/>
</dbReference>